<feature type="compositionally biased region" description="Low complexity" evidence="1">
    <location>
        <begin position="211"/>
        <end position="230"/>
    </location>
</feature>
<sequence>MDPAGKSGVKKKDQLSRMADHATSAPLLPATSTEAEIETCRGNDPIATTMPDANGPHPQNAQVIDPSPKRKRDALSSPTKFQHSNLRAESPPTMPGGPGLSRALSPGSGPDSPRSKVAARFEGLQIRGGPVAEPRFGDEVVAMDVDGERRKRMRLSPVPDVVMNSPTRLKVESGVRARTPPPAAHRRDAATPGMETEMHDLEIGETPNAYTSTTSPSPQSSSTTSSPTTSFKTDLTTHPSRPSSPPPSSDPITSLTWHPSEITGHNYDPLTGPASGDDGTGLNGVGFRPTPAVAYARAQKRRAQVSEWKAREAREARGRRAERRKGSGDGGRGERGGVSGVGGDGDGERGRRMVRFWGVE</sequence>
<protein>
    <submittedName>
        <fullName evidence="2">Uncharacterized protein</fullName>
    </submittedName>
</protein>
<feature type="compositionally biased region" description="Basic and acidic residues" evidence="1">
    <location>
        <begin position="10"/>
        <end position="20"/>
    </location>
</feature>
<feature type="region of interest" description="Disordered" evidence="1">
    <location>
        <begin position="1"/>
        <end position="116"/>
    </location>
</feature>
<dbReference type="OrthoDB" id="5391950at2759"/>
<comment type="caution">
    <text evidence="2">The sequence shown here is derived from an EMBL/GenBank/DDBJ whole genome shotgun (WGS) entry which is preliminary data.</text>
</comment>
<evidence type="ECO:0000313" key="2">
    <source>
        <dbReference type="EMBL" id="KJX97703.1"/>
    </source>
</evidence>
<reference evidence="2 3" key="1">
    <citation type="submission" date="2015-03" db="EMBL/GenBank/DDBJ databases">
        <title>RNA-seq based gene annotation and comparative genomics of four Zymoseptoria species reveal species-specific pathogenicity related genes and transposable element activity.</title>
        <authorList>
            <person name="Grandaubert J."/>
            <person name="Bhattacharyya A."/>
            <person name="Stukenbrock E.H."/>
        </authorList>
    </citation>
    <scope>NUCLEOTIDE SEQUENCE [LARGE SCALE GENOMIC DNA]</scope>
    <source>
        <strain evidence="2 3">Zb18110</strain>
    </source>
</reference>
<feature type="compositionally biased region" description="Polar residues" evidence="1">
    <location>
        <begin position="76"/>
        <end position="87"/>
    </location>
</feature>
<proteinExistence type="predicted"/>
<dbReference type="Proteomes" id="UP000033647">
    <property type="component" value="Unassembled WGS sequence"/>
</dbReference>
<keyword evidence="3" id="KW-1185">Reference proteome</keyword>
<gene>
    <name evidence="2" type="ORF">TI39_contig469g00005</name>
</gene>
<evidence type="ECO:0000256" key="1">
    <source>
        <dbReference type="SAM" id="MobiDB-lite"/>
    </source>
</evidence>
<organism evidence="2 3">
    <name type="scientific">Zymoseptoria brevis</name>
    <dbReference type="NCBI Taxonomy" id="1047168"/>
    <lineage>
        <taxon>Eukaryota</taxon>
        <taxon>Fungi</taxon>
        <taxon>Dikarya</taxon>
        <taxon>Ascomycota</taxon>
        <taxon>Pezizomycotina</taxon>
        <taxon>Dothideomycetes</taxon>
        <taxon>Dothideomycetidae</taxon>
        <taxon>Mycosphaerellales</taxon>
        <taxon>Mycosphaerellaceae</taxon>
        <taxon>Zymoseptoria</taxon>
    </lineage>
</organism>
<name>A0A0F4GKC5_9PEZI</name>
<accession>A0A0F4GKC5</accession>
<feature type="region of interest" description="Disordered" evidence="1">
    <location>
        <begin position="156"/>
        <end position="360"/>
    </location>
</feature>
<dbReference type="EMBL" id="LAFY01000461">
    <property type="protein sequence ID" value="KJX97703.1"/>
    <property type="molecule type" value="Genomic_DNA"/>
</dbReference>
<feature type="compositionally biased region" description="Basic and acidic residues" evidence="1">
    <location>
        <begin position="308"/>
        <end position="335"/>
    </location>
</feature>
<evidence type="ECO:0000313" key="3">
    <source>
        <dbReference type="Proteomes" id="UP000033647"/>
    </source>
</evidence>
<dbReference type="AlphaFoldDB" id="A0A0F4GKC5"/>